<dbReference type="Proteomes" id="UP000004994">
    <property type="component" value="Chromosome 2"/>
</dbReference>
<feature type="domain" description="Ubiquitin-like protease family profile" evidence="5">
    <location>
        <begin position="713"/>
        <end position="794"/>
    </location>
</feature>
<dbReference type="Gene3D" id="3.40.395.10">
    <property type="entry name" value="Adenoviral Proteinase, Chain A"/>
    <property type="match status" value="1"/>
</dbReference>
<dbReference type="Pfam" id="PF02902">
    <property type="entry name" value="Peptidase_C48"/>
    <property type="match status" value="1"/>
</dbReference>
<dbReference type="PANTHER" id="PTHR48302">
    <property type="entry name" value="ULP1 PROTEASE FAMILY, C-TERMINAL CATALYTIC DOMAIN CONTAINING PROTEIN"/>
    <property type="match status" value="1"/>
</dbReference>
<dbReference type="AlphaFoldDB" id="A0A3Q7EY86"/>
<organism evidence="7">
    <name type="scientific">Solanum lycopersicum</name>
    <name type="common">Tomato</name>
    <name type="synonym">Lycopersicon esculentum</name>
    <dbReference type="NCBI Taxonomy" id="4081"/>
    <lineage>
        <taxon>Eukaryota</taxon>
        <taxon>Viridiplantae</taxon>
        <taxon>Streptophyta</taxon>
        <taxon>Embryophyta</taxon>
        <taxon>Tracheophyta</taxon>
        <taxon>Spermatophyta</taxon>
        <taxon>Magnoliopsida</taxon>
        <taxon>eudicotyledons</taxon>
        <taxon>Gunneridae</taxon>
        <taxon>Pentapetalae</taxon>
        <taxon>asterids</taxon>
        <taxon>lamiids</taxon>
        <taxon>Solanales</taxon>
        <taxon>Solanaceae</taxon>
        <taxon>Solanoideae</taxon>
        <taxon>Solaneae</taxon>
        <taxon>Solanum</taxon>
        <taxon>Solanum subgen. Lycopersicon</taxon>
    </lineage>
</organism>
<comment type="similarity">
    <text evidence="1">Belongs to the peptidase C48 family.</text>
</comment>
<dbReference type="GO" id="GO:0006508">
    <property type="term" value="P:proteolysis"/>
    <property type="evidence" value="ECO:0007669"/>
    <property type="project" value="UniProtKB-KW"/>
</dbReference>
<dbReference type="Pfam" id="PF09331">
    <property type="entry name" value="DUF1985"/>
    <property type="match status" value="1"/>
</dbReference>
<feature type="compositionally biased region" description="Basic and acidic residues" evidence="4">
    <location>
        <begin position="111"/>
        <end position="127"/>
    </location>
</feature>
<dbReference type="PANTHER" id="PTHR48302:SF4">
    <property type="entry name" value="DUF1985 DOMAIN-CONTAINING PROTEIN"/>
    <property type="match status" value="1"/>
</dbReference>
<evidence type="ECO:0000256" key="3">
    <source>
        <dbReference type="ARBA" id="ARBA00022801"/>
    </source>
</evidence>
<feature type="region of interest" description="Disordered" evidence="4">
    <location>
        <begin position="93"/>
        <end position="129"/>
    </location>
</feature>
<dbReference type="EnsemblPlants" id="Solyc02g030137.1.1">
    <property type="protein sequence ID" value="Solyc02g030137.1.1"/>
    <property type="gene ID" value="Solyc02g030137.1"/>
</dbReference>
<dbReference type="InParanoid" id="A0A3Q7EY86"/>
<evidence type="ECO:0000313" key="8">
    <source>
        <dbReference type="Proteomes" id="UP000004994"/>
    </source>
</evidence>
<sequence length="848" mass="96762">MEEGLRKSPRLVTASNPKVYRRNRKKLQVSSSNSMDEIPSFSLGISQISGEKNNEEENKKQKKGKKRVKEVKTMKRSKKICVTLASTSKKIVDSDDDFEDLPPQFQSKSLKNKDGLEKKRPVNDGKTRNRLPKSVILPESRYPLKHTPDDVFAIEINNKKLFFGLREFGIVTGLNCVGDGTSINVPNSRCSLMSSYFPEKITVPKSHLRALFLAKKFIDDDSAISLVVLYFINDFLFSYEDNEYQISNRDFYLVESEKFNSYPWGLDVYKKLSDSVRHELKSTHKYYRIGGLPLALQIWIFECCSKVDEDIAIRVADSIPRILNWKTIAESPWLNILRNVSSCLQKTRYLYKFENIVASEDEVSKFRLPETRDYHAEILKLEPKESNHGLDILTNEVIELRKELVNENNKALEEKIDLGFNQIKEFVVNSNKQLLEDISLLFAKSGGSNSVIREVKEPSKKHAGETFSGGLDFNGAFSPRVNASVNESRGNDAHVMGSNQNEESQVLKATFRFADVENLERVSNEDVAGIAIEKVLSEVVADINVQEAADVNTNATEDYQKPQHTLDDFILLDKELSQINRTEESYLKKRAQVDQNKRKVSPKKRGRKKNPGKLITSPFTQHFKSGGTLCVTRQVFETKHPFLYASGGDDESDLIDSFTKWLYMGTKKRGKKPYTDALNVINPAFELGVYTHIDVIFYYLRKKGKYETNNSDDIARYISGRRLLASTSWDKVDFVLIPLNIKENRHWIFVVFDIGQRSLEVYDSFPARGGVNLEVKNIVEMLSVVLPYYLSVVKFYDKRPELKSTPKYIGMLHMLVCLGATSCCPYLSSLLEVCMIEIKEVNAPHTSV</sequence>
<dbReference type="InterPro" id="IPR038765">
    <property type="entry name" value="Papain-like_cys_pep_sf"/>
</dbReference>
<evidence type="ECO:0000313" key="7">
    <source>
        <dbReference type="EnsemblPlants" id="Solyc02g030137.1.1"/>
    </source>
</evidence>
<feature type="compositionally biased region" description="Basic residues" evidence="4">
    <location>
        <begin position="60"/>
        <end position="72"/>
    </location>
</feature>
<evidence type="ECO:0000259" key="5">
    <source>
        <dbReference type="Pfam" id="PF02902"/>
    </source>
</evidence>
<accession>A0A3Q7EY86</accession>
<evidence type="ECO:0008006" key="9">
    <source>
        <dbReference type="Google" id="ProtNLM"/>
    </source>
</evidence>
<keyword evidence="2" id="KW-0645">Protease</keyword>
<dbReference type="Gramene" id="Solyc02g030137.1.1">
    <property type="protein sequence ID" value="Solyc02g030137.1.1"/>
    <property type="gene ID" value="Solyc02g030137.1"/>
</dbReference>
<evidence type="ECO:0000259" key="6">
    <source>
        <dbReference type="Pfam" id="PF09331"/>
    </source>
</evidence>
<feature type="compositionally biased region" description="Basic residues" evidence="4">
    <location>
        <begin position="598"/>
        <end position="611"/>
    </location>
</feature>
<dbReference type="STRING" id="4081.A0A3Q7EY86"/>
<feature type="region of interest" description="Disordered" evidence="4">
    <location>
        <begin position="587"/>
        <end position="616"/>
    </location>
</feature>
<dbReference type="OMA" id="ATFRFAD"/>
<evidence type="ECO:0000256" key="1">
    <source>
        <dbReference type="ARBA" id="ARBA00005234"/>
    </source>
</evidence>
<feature type="region of interest" description="Disordered" evidence="4">
    <location>
        <begin position="1"/>
        <end position="72"/>
    </location>
</feature>
<evidence type="ECO:0000256" key="4">
    <source>
        <dbReference type="SAM" id="MobiDB-lite"/>
    </source>
</evidence>
<reference evidence="7" key="2">
    <citation type="submission" date="2019-01" db="UniProtKB">
        <authorList>
            <consortium name="EnsemblPlants"/>
        </authorList>
    </citation>
    <scope>IDENTIFICATION</scope>
    <source>
        <strain evidence="7">cv. Heinz 1706</strain>
    </source>
</reference>
<name>A0A3Q7EY86_SOLLC</name>
<protein>
    <recommendedName>
        <fullName evidence="9">Ubiquitin-like protease family profile domain-containing protein</fullName>
    </recommendedName>
</protein>
<keyword evidence="3" id="KW-0378">Hydrolase</keyword>
<evidence type="ECO:0000256" key="2">
    <source>
        <dbReference type="ARBA" id="ARBA00022670"/>
    </source>
</evidence>
<dbReference type="GO" id="GO:0008234">
    <property type="term" value="F:cysteine-type peptidase activity"/>
    <property type="evidence" value="ECO:0007669"/>
    <property type="project" value="InterPro"/>
</dbReference>
<reference evidence="7" key="1">
    <citation type="journal article" date="2012" name="Nature">
        <title>The tomato genome sequence provides insights into fleshy fruit evolution.</title>
        <authorList>
            <consortium name="Tomato Genome Consortium"/>
        </authorList>
    </citation>
    <scope>NUCLEOTIDE SEQUENCE [LARGE SCALE GENOMIC DNA]</scope>
    <source>
        <strain evidence="7">cv. Heinz 1706</strain>
    </source>
</reference>
<dbReference type="SUPFAM" id="SSF54001">
    <property type="entry name" value="Cysteine proteinases"/>
    <property type="match status" value="1"/>
</dbReference>
<dbReference type="InterPro" id="IPR003653">
    <property type="entry name" value="Peptidase_C48_C"/>
</dbReference>
<dbReference type="InterPro" id="IPR015410">
    <property type="entry name" value="DUF1985"/>
</dbReference>
<feature type="domain" description="DUF1985" evidence="6">
    <location>
        <begin position="152"/>
        <end position="273"/>
    </location>
</feature>
<proteinExistence type="inferred from homology"/>
<keyword evidence="8" id="KW-1185">Reference proteome</keyword>
<feature type="compositionally biased region" description="Basic and acidic residues" evidence="4">
    <location>
        <begin position="587"/>
        <end position="597"/>
    </location>
</feature>